<feature type="compositionally biased region" description="Basic residues" evidence="10">
    <location>
        <begin position="17"/>
        <end position="30"/>
    </location>
</feature>
<gene>
    <name evidence="16" type="ORF">TRITD_1Bv1G185750</name>
</gene>
<dbReference type="Proteomes" id="UP000324705">
    <property type="component" value="Chromosome 1B"/>
</dbReference>
<dbReference type="Gene3D" id="1.10.8.430">
    <property type="entry name" value="Helical domain of apoptotic protease-activating factors"/>
    <property type="match status" value="1"/>
</dbReference>
<evidence type="ECO:0000256" key="4">
    <source>
        <dbReference type="ARBA" id="ARBA00022723"/>
    </source>
</evidence>
<keyword evidence="9" id="KW-0175">Coiled coil</keyword>
<feature type="domain" description="Disease resistance N-terminal" evidence="13">
    <location>
        <begin position="99"/>
        <end position="175"/>
    </location>
</feature>
<evidence type="ECO:0000256" key="9">
    <source>
        <dbReference type="ARBA" id="ARBA00023054"/>
    </source>
</evidence>
<keyword evidence="17" id="KW-1185">Reference proteome</keyword>
<evidence type="ECO:0000256" key="5">
    <source>
        <dbReference type="ARBA" id="ARBA00022737"/>
    </source>
</evidence>
<dbReference type="InterPro" id="IPR042197">
    <property type="entry name" value="Apaf_helical"/>
</dbReference>
<dbReference type="GO" id="GO:0046872">
    <property type="term" value="F:metal ion binding"/>
    <property type="evidence" value="ECO:0007669"/>
    <property type="project" value="UniProtKB-KW"/>
</dbReference>
<dbReference type="EMBL" id="LT934112">
    <property type="protein sequence ID" value="VAH21167.1"/>
    <property type="molecule type" value="Genomic_DNA"/>
</dbReference>
<dbReference type="CDD" id="cd14798">
    <property type="entry name" value="RX-CC_like"/>
    <property type="match status" value="1"/>
</dbReference>
<feature type="domain" description="Disease resistance protein winged helix" evidence="14">
    <location>
        <begin position="526"/>
        <end position="593"/>
    </location>
</feature>
<dbReference type="GO" id="GO:0005524">
    <property type="term" value="F:ATP binding"/>
    <property type="evidence" value="ECO:0007669"/>
    <property type="project" value="UniProtKB-KW"/>
</dbReference>
<name>A0A9R0VAT3_TRITD</name>
<dbReference type="Gene3D" id="1.20.5.4130">
    <property type="match status" value="1"/>
</dbReference>
<evidence type="ECO:0000256" key="1">
    <source>
        <dbReference type="ARBA" id="ARBA00001968"/>
    </source>
</evidence>
<evidence type="ECO:0000259" key="11">
    <source>
        <dbReference type="Pfam" id="PF00931"/>
    </source>
</evidence>
<dbReference type="PRINTS" id="PR00364">
    <property type="entry name" value="DISEASERSIST"/>
</dbReference>
<accession>A0A9R0VAT3</accession>
<feature type="domain" description="Disease resistance R13L4/SHOC-2-like LRR" evidence="15">
    <location>
        <begin position="656"/>
        <end position="983"/>
    </location>
</feature>
<evidence type="ECO:0000313" key="17">
    <source>
        <dbReference type="Proteomes" id="UP000324705"/>
    </source>
</evidence>
<keyword evidence="5" id="KW-0677">Repeat</keyword>
<dbReference type="Gene3D" id="3.80.10.10">
    <property type="entry name" value="Ribonuclease Inhibitor"/>
    <property type="match status" value="1"/>
</dbReference>
<evidence type="ECO:0000313" key="16">
    <source>
        <dbReference type="EMBL" id="VAH21167.1"/>
    </source>
</evidence>
<dbReference type="FunFam" id="1.10.10.10:FF:000322">
    <property type="entry name" value="Probable disease resistance protein At1g63360"/>
    <property type="match status" value="1"/>
</dbReference>
<feature type="compositionally biased region" description="Basic and acidic residues" evidence="10">
    <location>
        <begin position="1516"/>
        <end position="1527"/>
    </location>
</feature>
<keyword evidence="8" id="KW-0067">ATP-binding</keyword>
<comment type="cofactor">
    <cofactor evidence="1">
        <name>a divalent metal cation</name>
        <dbReference type="ChEBI" id="CHEBI:60240"/>
    </cofactor>
</comment>
<dbReference type="GO" id="GO:0043531">
    <property type="term" value="F:ADP binding"/>
    <property type="evidence" value="ECO:0007669"/>
    <property type="project" value="InterPro"/>
</dbReference>
<feature type="domain" description="NB-ARC" evidence="11">
    <location>
        <begin position="271"/>
        <end position="438"/>
    </location>
</feature>
<dbReference type="PANTHER" id="PTHR36766">
    <property type="entry name" value="PLANT BROAD-SPECTRUM MILDEW RESISTANCE PROTEIN RPW8"/>
    <property type="match status" value="1"/>
</dbReference>
<evidence type="ECO:0000259" key="14">
    <source>
        <dbReference type="Pfam" id="PF23559"/>
    </source>
</evidence>
<evidence type="ECO:0000256" key="3">
    <source>
        <dbReference type="ARBA" id="ARBA00022614"/>
    </source>
</evidence>
<dbReference type="Pfam" id="PF00931">
    <property type="entry name" value="NB-ARC"/>
    <property type="match status" value="1"/>
</dbReference>
<evidence type="ECO:0000256" key="6">
    <source>
        <dbReference type="ARBA" id="ARBA00022741"/>
    </source>
</evidence>
<dbReference type="GO" id="GO:0042742">
    <property type="term" value="P:defense response to bacterium"/>
    <property type="evidence" value="ECO:0007669"/>
    <property type="project" value="UniProtKB-ARBA"/>
</dbReference>
<dbReference type="OMA" id="PEYMRAM"/>
<dbReference type="Gene3D" id="1.10.10.10">
    <property type="entry name" value="Winged helix-like DNA-binding domain superfamily/Winged helix DNA-binding domain"/>
    <property type="match status" value="1"/>
</dbReference>
<dbReference type="PANTHER" id="PTHR36766:SF36">
    <property type="entry name" value="AAA+ ATPASE DOMAIN-CONTAINING PROTEIN"/>
    <property type="match status" value="1"/>
</dbReference>
<evidence type="ECO:0000256" key="10">
    <source>
        <dbReference type="SAM" id="MobiDB-lite"/>
    </source>
</evidence>
<protein>
    <submittedName>
        <fullName evidence="16">Uncharacterized protein</fullName>
    </submittedName>
</protein>
<evidence type="ECO:0000256" key="7">
    <source>
        <dbReference type="ARBA" id="ARBA00022821"/>
    </source>
</evidence>
<evidence type="ECO:0000259" key="12">
    <source>
        <dbReference type="Pfam" id="PF13359"/>
    </source>
</evidence>
<dbReference type="GO" id="GO:0009626">
    <property type="term" value="P:plant-type hypersensitive response"/>
    <property type="evidence" value="ECO:0007669"/>
    <property type="project" value="UniProtKB-ARBA"/>
</dbReference>
<keyword evidence="7" id="KW-0611">Plant defense</keyword>
<dbReference type="InterPro" id="IPR027417">
    <property type="entry name" value="P-loop_NTPase"/>
</dbReference>
<feature type="region of interest" description="Disordered" evidence="10">
    <location>
        <begin position="1503"/>
        <end position="1527"/>
    </location>
</feature>
<dbReference type="Pfam" id="PF18052">
    <property type="entry name" value="Rx_N"/>
    <property type="match status" value="1"/>
</dbReference>
<dbReference type="InterPro" id="IPR036388">
    <property type="entry name" value="WH-like_DNA-bd_sf"/>
</dbReference>
<dbReference type="Gene3D" id="3.40.50.300">
    <property type="entry name" value="P-loop containing nucleotide triphosphate hydrolases"/>
    <property type="match status" value="1"/>
</dbReference>
<evidence type="ECO:0000256" key="8">
    <source>
        <dbReference type="ARBA" id="ARBA00022840"/>
    </source>
</evidence>
<keyword evidence="3" id="KW-0433">Leucine-rich repeat</keyword>
<dbReference type="InterPro" id="IPR002182">
    <property type="entry name" value="NB-ARC"/>
</dbReference>
<organism evidence="16 17">
    <name type="scientific">Triticum turgidum subsp. durum</name>
    <name type="common">Durum wheat</name>
    <name type="synonym">Triticum durum</name>
    <dbReference type="NCBI Taxonomy" id="4567"/>
    <lineage>
        <taxon>Eukaryota</taxon>
        <taxon>Viridiplantae</taxon>
        <taxon>Streptophyta</taxon>
        <taxon>Embryophyta</taxon>
        <taxon>Tracheophyta</taxon>
        <taxon>Spermatophyta</taxon>
        <taxon>Magnoliopsida</taxon>
        <taxon>Liliopsida</taxon>
        <taxon>Poales</taxon>
        <taxon>Poaceae</taxon>
        <taxon>BOP clade</taxon>
        <taxon>Pooideae</taxon>
        <taxon>Triticodae</taxon>
        <taxon>Triticeae</taxon>
        <taxon>Triticinae</taxon>
        <taxon>Triticum</taxon>
    </lineage>
</organism>
<proteinExistence type="inferred from homology"/>
<dbReference type="SUPFAM" id="SSF52540">
    <property type="entry name" value="P-loop containing nucleoside triphosphate hydrolases"/>
    <property type="match status" value="1"/>
</dbReference>
<dbReference type="InterPro" id="IPR041118">
    <property type="entry name" value="Rx_N"/>
</dbReference>
<feature type="domain" description="DDE Tnp4" evidence="12">
    <location>
        <begin position="1289"/>
        <end position="1436"/>
    </location>
</feature>
<feature type="region of interest" description="Disordered" evidence="10">
    <location>
        <begin position="16"/>
        <end position="39"/>
    </location>
</feature>
<dbReference type="InterPro" id="IPR058922">
    <property type="entry name" value="WHD_DRP"/>
</dbReference>
<comment type="similarity">
    <text evidence="2">Belongs to the disease resistance NB-LRR family.</text>
</comment>
<dbReference type="SUPFAM" id="SSF52058">
    <property type="entry name" value="L domain-like"/>
    <property type="match status" value="2"/>
</dbReference>
<dbReference type="Pfam" id="PF13359">
    <property type="entry name" value="DDE_Tnp_4"/>
    <property type="match status" value="1"/>
</dbReference>
<sequence length="1527" mass="172769">MRSLVVFLTLSASSGPQKRKKNYRLPRRRPNPNGELKHSGYGDRACALYHLTQAQLPRPRPHFSTAKESAWHGGGGEARTKTATTMAMVLDAFGSYLGDLLRQVAEEELGMLLGVSSGIDKMGYKLRDLKNFLADADRRNITDETVQEWVGQLKRAMYEATDILDLCQLKAMERVSSSVDAGCFNPLLFCMRNPFHAHEIGTRIKALNHRLDTIKERSAAFDFINLWSYEDHSIKVHASLHGNPSRETSGELDRSGLVGEKIEEDTRALVAQIFQTTKEVNNNIMVFAIVGVGGIGKTTLAQKVFNDEAIQSEFSKKIWLSVNQNFSESELLRRAIIEAGGDHHPTGDAKATLQRTLKDALIDHKTLLVMDDVWNHGTWEGVLKIPLVNAVASGSRVLITTRDEGVARGMTATRPYHHIDTLAPDDAWSLLKKQVLSSEIDEDHINKLKDVGLKIIQKCGGLPLAIKVMGGLLRRRGELRHDWEHVLDDSKWSITGMPQELNYALYLSYEDMPSYLKQCFLYYSLLPKSRKFHVDQVIAMWISEGFIHGSSNDLEEYGRNYYNELISRNLIEPDKSYVGQSYCSMHDVVRSFAQYMTKDEALIAHNGDTDILTKLHSQKFLRLSIETDRLQSGQLDWKSLQEQKSVRTLISTIQIKMRPGDSLVTFSSLRTLHIVSANVVSLVESLHQLKHLRYLKLVTDIFVLPVNIGNMKLLQFLDLRGCENLANLPDSIVKLGQLRFLGLADVCMIPRGFRGLTSMRRLLGFQAHMDGDWCSLDELGPLSRLRIIELIQLENVSLASFAANARLGEKMHLTNLFLSCTSRLGDDGLVKEKEGVSAEEQKRIQKVFDELCPPPSIENLRIPGYFGQQLPSWMMSRSRVPLNNLKFLSFYDLACCTQLPSGLCQLPCLQLLQVDRAPCIRRVGTGFLQAESTPFPRLTEMSLEGMVEWEEWEWEEHVEAMPRLEKLWLINCKLRRAPPGLASNTHALKELFVEDVQHLNCLEGFSSVVELTVCGSPDLERITNLPNMQKLTITDCPKLKVLESIPVLERLVLEDYVMEELPEYMRYIKLRHLQLLCRIWLLSSIAAGQSGLEWDKFSHVEHVQAYTPDGDNQRKWYVLYTRGDNFKLDSNISSSMIFSDRLSSFMVDTEGFVAVYKMRRSTFSHVCSLVRIPVFEYMMPWDHTFIDGRVLSLQDGVAIALRMLNSGESPVTVGSSLGVNESTVLMVTRIFVEALWERAYHQFNYPGSAKMEKIKRKFGKIHGLQNCCGVVRTAHITFGSQNCDHEENDGLLMQAVVDPDMRFTNIWLGLPGSMNQSSLLHDSGLFMSCEEGTWLNGSKLNLSDGWQVGEYIIGDAGYPLLPWLLTPYHLEDKDSSADFPPYQAEFNRRHSAATDVMLAALTRLKDTWKVLDREMWRSASSCRLPQIIYACCILHNIVIDLEEEAADMHSNQENYTEQVRQVAEEDAARVRDILSQHLIESGVHTMAAEGKQEIVAVASCSGNKNKETRSTLTTDIRSRKGESARYS</sequence>
<evidence type="ECO:0000256" key="2">
    <source>
        <dbReference type="ARBA" id="ARBA00008894"/>
    </source>
</evidence>
<keyword evidence="4" id="KW-0479">Metal-binding</keyword>
<dbReference type="InterPro" id="IPR032675">
    <property type="entry name" value="LRR_dom_sf"/>
</dbReference>
<dbReference type="Gramene" id="TRITD1Bv1G185750.3">
    <property type="protein sequence ID" value="TRITD1Bv1G185750.3"/>
    <property type="gene ID" value="TRITD1Bv1G185750"/>
</dbReference>
<evidence type="ECO:0000259" key="13">
    <source>
        <dbReference type="Pfam" id="PF18052"/>
    </source>
</evidence>
<dbReference type="Pfam" id="PF23598">
    <property type="entry name" value="LRR_14"/>
    <property type="match status" value="1"/>
</dbReference>
<keyword evidence="6" id="KW-0547">Nucleotide-binding</keyword>
<dbReference type="InterPro" id="IPR027806">
    <property type="entry name" value="HARBI1_dom"/>
</dbReference>
<evidence type="ECO:0000259" key="15">
    <source>
        <dbReference type="Pfam" id="PF23598"/>
    </source>
</evidence>
<dbReference type="Pfam" id="PF23559">
    <property type="entry name" value="WHD_DRP"/>
    <property type="match status" value="1"/>
</dbReference>
<dbReference type="GO" id="GO:0002758">
    <property type="term" value="P:innate immune response-activating signaling pathway"/>
    <property type="evidence" value="ECO:0007669"/>
    <property type="project" value="UniProtKB-ARBA"/>
</dbReference>
<dbReference type="InterPro" id="IPR038005">
    <property type="entry name" value="RX-like_CC"/>
</dbReference>
<dbReference type="InterPro" id="IPR055414">
    <property type="entry name" value="LRR_R13L4/SHOC2-like"/>
</dbReference>
<reference evidence="16 17" key="1">
    <citation type="submission" date="2017-09" db="EMBL/GenBank/DDBJ databases">
        <authorList>
            <consortium name="International Durum Wheat Genome Sequencing Consortium (IDWGSC)"/>
            <person name="Milanesi L."/>
        </authorList>
    </citation>
    <scope>NUCLEOTIDE SEQUENCE [LARGE SCALE GENOMIC DNA]</scope>
    <source>
        <strain evidence="17">cv. Svevo</strain>
    </source>
</reference>